<feature type="transmembrane region" description="Helical" evidence="1">
    <location>
        <begin position="38"/>
        <end position="58"/>
    </location>
</feature>
<feature type="transmembrane region" description="Helical" evidence="1">
    <location>
        <begin position="12"/>
        <end position="32"/>
    </location>
</feature>
<reference evidence="2 3" key="1">
    <citation type="submission" date="2021-05" db="EMBL/GenBank/DDBJ databases">
        <title>Fusibacter ferrireducens sp. nov., an anaerobic, sulfur- and Fe-reducing bacterium isolated from the mangrove sediment.</title>
        <authorList>
            <person name="Qiu D."/>
        </authorList>
    </citation>
    <scope>NUCLEOTIDE SEQUENCE [LARGE SCALE GENOMIC DNA]</scope>
    <source>
        <strain evidence="2 3">DSM 12116</strain>
    </source>
</reference>
<evidence type="ECO:0000256" key="1">
    <source>
        <dbReference type="SAM" id="Phobius"/>
    </source>
</evidence>
<dbReference type="SUPFAM" id="SSF103473">
    <property type="entry name" value="MFS general substrate transporter"/>
    <property type="match status" value="1"/>
</dbReference>
<keyword evidence="1" id="KW-1133">Transmembrane helix</keyword>
<proteinExistence type="predicted"/>
<dbReference type="Pfam" id="PF13347">
    <property type="entry name" value="MFS_2"/>
    <property type="match status" value="1"/>
</dbReference>
<feature type="transmembrane region" description="Helical" evidence="1">
    <location>
        <begin position="222"/>
        <end position="246"/>
    </location>
</feature>
<dbReference type="Proteomes" id="UP000746471">
    <property type="component" value="Unassembled WGS sequence"/>
</dbReference>
<evidence type="ECO:0000313" key="3">
    <source>
        <dbReference type="Proteomes" id="UP000746471"/>
    </source>
</evidence>
<dbReference type="InterPro" id="IPR039672">
    <property type="entry name" value="MFS_2"/>
</dbReference>
<dbReference type="PANTHER" id="PTHR11328">
    <property type="entry name" value="MAJOR FACILITATOR SUPERFAMILY DOMAIN-CONTAINING PROTEIN"/>
    <property type="match status" value="1"/>
</dbReference>
<feature type="transmembrane region" description="Helical" evidence="1">
    <location>
        <begin position="148"/>
        <end position="168"/>
    </location>
</feature>
<keyword evidence="3" id="KW-1185">Reference proteome</keyword>
<protein>
    <submittedName>
        <fullName evidence="2">MFS transporter</fullName>
    </submittedName>
</protein>
<keyword evidence="1" id="KW-0812">Transmembrane</keyword>
<feature type="transmembrane region" description="Helical" evidence="1">
    <location>
        <begin position="353"/>
        <end position="377"/>
    </location>
</feature>
<gene>
    <name evidence="2" type="ORF">KHM83_18785</name>
</gene>
<organism evidence="2 3">
    <name type="scientific">Fusibacter paucivorans</name>
    <dbReference type="NCBI Taxonomy" id="76009"/>
    <lineage>
        <taxon>Bacteria</taxon>
        <taxon>Bacillati</taxon>
        <taxon>Bacillota</taxon>
        <taxon>Clostridia</taxon>
        <taxon>Eubacteriales</taxon>
        <taxon>Eubacteriales Family XII. Incertae Sedis</taxon>
        <taxon>Fusibacter</taxon>
    </lineage>
</organism>
<comment type="caution">
    <text evidence="2">The sequence shown here is derived from an EMBL/GenBank/DDBJ whole genome shotgun (WGS) entry which is preliminary data.</text>
</comment>
<evidence type="ECO:0000313" key="2">
    <source>
        <dbReference type="EMBL" id="MBS7528718.1"/>
    </source>
</evidence>
<keyword evidence="1" id="KW-0472">Membrane</keyword>
<dbReference type="EMBL" id="JAHBCL010000055">
    <property type="protein sequence ID" value="MBS7528718.1"/>
    <property type="molecule type" value="Genomic_DNA"/>
</dbReference>
<feature type="transmembrane region" description="Helical" evidence="1">
    <location>
        <begin position="285"/>
        <end position="304"/>
    </location>
</feature>
<feature type="transmembrane region" description="Helical" evidence="1">
    <location>
        <begin position="108"/>
        <end position="127"/>
    </location>
</feature>
<feature type="transmembrane region" description="Helical" evidence="1">
    <location>
        <begin position="79"/>
        <end position="96"/>
    </location>
</feature>
<dbReference type="InterPro" id="IPR036259">
    <property type="entry name" value="MFS_trans_sf"/>
</dbReference>
<feature type="transmembrane region" description="Helical" evidence="1">
    <location>
        <begin position="174"/>
        <end position="192"/>
    </location>
</feature>
<feature type="transmembrane region" description="Helical" evidence="1">
    <location>
        <begin position="258"/>
        <end position="278"/>
    </location>
</feature>
<sequence length="452" mass="50780">MDTRISKKELLLYMFFCWGTALFFQFATNYINIFSTDLGVTAAAVAFISAIAQIWDAINDPIFGAIVDKSHMKNGKYKPWIKIASITLPLSALFLFSLPSHFSPQIKFIWILVGYLIYRTAFTMADIPQFGMVNVLTDDVQKRNVIMGLRNIGGILAVTVVAVLGPIMYMNFGWAKTGLLFAIIGFIMMFPLHRNINERVLTNQSENLGFREILSTIKSNKYFVLFFLGVIISQATNSILITLAYFSRYCLGNDAYTTVVFLLLLVPTFASAAVLPKIQGKIDKYILLMISLIGTAVTGIAHYFIGYDQFFLFCILIAIRGIFIGAQAMLIYTFTPNIVEYGHYITGKRVEALYFSLQTFCAKMTAAFCSAITLLLLDGAGFVEGVNAVQPESVSQMLWFFMTIFPAIGIVLSLIPFIMFKLRDKDVQVMTQINLNILSKEEGVLLLNERYR</sequence>
<dbReference type="PANTHER" id="PTHR11328:SF24">
    <property type="entry name" value="MAJOR FACILITATOR SUPERFAMILY (MFS) PROFILE DOMAIN-CONTAINING PROTEIN"/>
    <property type="match status" value="1"/>
</dbReference>
<name>A0ABS5PU72_9FIRM</name>
<accession>A0ABS5PU72</accession>
<dbReference type="RefSeq" id="WP_213238574.1">
    <property type="nucleotide sequence ID" value="NZ_JAHBCL010000055.1"/>
</dbReference>
<feature type="transmembrane region" description="Helical" evidence="1">
    <location>
        <begin position="310"/>
        <end position="332"/>
    </location>
</feature>
<dbReference type="Gene3D" id="1.20.1250.20">
    <property type="entry name" value="MFS general substrate transporter like domains"/>
    <property type="match status" value="1"/>
</dbReference>
<feature type="transmembrane region" description="Helical" evidence="1">
    <location>
        <begin position="397"/>
        <end position="420"/>
    </location>
</feature>